<dbReference type="EMBL" id="JBHGCJ010000007">
    <property type="protein sequence ID" value="MFG6109707.1"/>
    <property type="molecule type" value="Genomic_DNA"/>
</dbReference>
<feature type="domain" description="Response regulatory" evidence="6">
    <location>
        <begin position="6"/>
        <end position="123"/>
    </location>
</feature>
<protein>
    <recommendedName>
        <fullName evidence="2">histidine kinase</fullName>
        <ecNumber evidence="2">2.7.13.3</ecNumber>
    </recommendedName>
</protein>
<evidence type="ECO:0000256" key="1">
    <source>
        <dbReference type="ARBA" id="ARBA00000085"/>
    </source>
</evidence>
<comment type="caution">
    <text evidence="7">The sequence shown here is derived from an EMBL/GenBank/DDBJ whole genome shotgun (WGS) entry which is preliminary data.</text>
</comment>
<dbReference type="Pfam" id="PF08448">
    <property type="entry name" value="PAS_4"/>
    <property type="match status" value="1"/>
</dbReference>
<dbReference type="Proteomes" id="UP001605261">
    <property type="component" value="Unassembled WGS sequence"/>
</dbReference>
<dbReference type="InterPro" id="IPR005467">
    <property type="entry name" value="His_kinase_dom"/>
</dbReference>
<dbReference type="InterPro" id="IPR004358">
    <property type="entry name" value="Sig_transdc_His_kin-like_C"/>
</dbReference>
<dbReference type="InterPro" id="IPR035965">
    <property type="entry name" value="PAS-like_dom_sf"/>
</dbReference>
<dbReference type="PRINTS" id="PR00344">
    <property type="entry name" value="BCTRLSENSOR"/>
</dbReference>
<comment type="catalytic activity">
    <reaction evidence="1">
        <text>ATP + protein L-histidine = ADP + protein N-phospho-L-histidine.</text>
        <dbReference type="EC" id="2.7.13.3"/>
    </reaction>
</comment>
<feature type="modified residue" description="4-aspartylphosphate" evidence="4">
    <location>
        <position position="55"/>
    </location>
</feature>
<dbReference type="SUPFAM" id="SSF55785">
    <property type="entry name" value="PYP-like sensor domain (PAS domain)"/>
    <property type="match status" value="1"/>
</dbReference>
<dbReference type="SMART" id="SM00448">
    <property type="entry name" value="REC"/>
    <property type="match status" value="2"/>
</dbReference>
<sequence>MPTPDRILVVDDNVATRYAVRRVLEHHGFRVEEAGTGGDGLARLAEQDFGALVLDVNLPDMSGFDVVRQLREDARMRLLPVVHVSAASIATGDLITGLNAGADAYLIHPVDPDVLLATLRSLLRARRSEEALREAEARFGEIFRQINAPIAVLDASLQSQDANAAFVRLLGVDASRPGALEALLADQAAPLSALKVALAEGERWQGTFALRADAATRITEWRVTPYRASGQGVVLIEDITEHHARESEQRQELASATSELAFQIAERQRTEIELLQAQKMDSLGQLTGGIAHDFNNLLTTIISGLDMIEIAATSGKWDKASRYVEIATGSAHRAAALTQRMLAFARKQPLDPQTFDVVARIRSLEDMLLRSIGENIELELELGPQPMVAVADPNQFENVILNLVINARDALDGQGLIRIRAGRTHIERDHELAPGYYISVKVLDNGRGIPLELLTKVFEPFFTTKPQGEGTGLGLSMTYGFARQSGGSARIASEAGEGTEIELLLPEGELAATTQTAAPTQVPRGSAERILLVDDTDSVRVMVREMLVEAGYQVVEAINAQQALLELHSTREVDLLLSDVGLPGMNGRELADAARALRPHLPVLFVTGYTESAVVRHEFLGPGMSLLPKPFSVNELLRSVREMF</sequence>
<dbReference type="PANTHER" id="PTHR43065">
    <property type="entry name" value="SENSOR HISTIDINE KINASE"/>
    <property type="match status" value="1"/>
</dbReference>
<dbReference type="Pfam" id="PF02518">
    <property type="entry name" value="HATPase_c"/>
    <property type="match status" value="1"/>
</dbReference>
<organism evidence="7 8">
    <name type="scientific">Stenotrophomonas nematodicola</name>
    <dbReference type="NCBI Taxonomy" id="2656746"/>
    <lineage>
        <taxon>Bacteria</taxon>
        <taxon>Pseudomonadati</taxon>
        <taxon>Pseudomonadota</taxon>
        <taxon>Gammaproteobacteria</taxon>
        <taxon>Lysobacterales</taxon>
        <taxon>Lysobacteraceae</taxon>
        <taxon>Stenotrophomonas</taxon>
    </lineage>
</organism>
<dbReference type="RefSeq" id="WP_394163499.1">
    <property type="nucleotide sequence ID" value="NZ_JBHGCJ010000007.1"/>
</dbReference>
<dbReference type="Gene3D" id="1.10.287.130">
    <property type="match status" value="1"/>
</dbReference>
<evidence type="ECO:0000256" key="3">
    <source>
        <dbReference type="ARBA" id="ARBA00022553"/>
    </source>
</evidence>
<dbReference type="Pfam" id="PF00072">
    <property type="entry name" value="Response_reg"/>
    <property type="match status" value="2"/>
</dbReference>
<dbReference type="SUPFAM" id="SSF55874">
    <property type="entry name" value="ATPase domain of HSP90 chaperone/DNA topoisomerase II/histidine kinase"/>
    <property type="match status" value="1"/>
</dbReference>
<keyword evidence="3 4" id="KW-0597">Phosphoprotein</keyword>
<accession>A0ABW7CZK6</accession>
<dbReference type="Gene3D" id="3.40.50.2300">
    <property type="match status" value="2"/>
</dbReference>
<dbReference type="InterPro" id="IPR003594">
    <property type="entry name" value="HATPase_dom"/>
</dbReference>
<dbReference type="InterPro" id="IPR011006">
    <property type="entry name" value="CheY-like_superfamily"/>
</dbReference>
<dbReference type="Pfam" id="PF00512">
    <property type="entry name" value="HisKA"/>
    <property type="match status" value="1"/>
</dbReference>
<dbReference type="SMART" id="SM00387">
    <property type="entry name" value="HATPase_c"/>
    <property type="match status" value="1"/>
</dbReference>
<evidence type="ECO:0000259" key="5">
    <source>
        <dbReference type="PROSITE" id="PS50109"/>
    </source>
</evidence>
<dbReference type="PROSITE" id="PS50110">
    <property type="entry name" value="RESPONSE_REGULATORY"/>
    <property type="match status" value="2"/>
</dbReference>
<dbReference type="Gene3D" id="3.30.565.10">
    <property type="entry name" value="Histidine kinase-like ATPase, C-terminal domain"/>
    <property type="match status" value="1"/>
</dbReference>
<proteinExistence type="predicted"/>
<evidence type="ECO:0000259" key="6">
    <source>
        <dbReference type="PROSITE" id="PS50110"/>
    </source>
</evidence>
<keyword evidence="8" id="KW-1185">Reference proteome</keyword>
<evidence type="ECO:0000313" key="8">
    <source>
        <dbReference type="Proteomes" id="UP001605261"/>
    </source>
</evidence>
<reference evidence="7 8" key="1">
    <citation type="submission" date="2024-09" db="EMBL/GenBank/DDBJ databases">
        <authorList>
            <consortium name="All-Russian atlas of soil microorganisms"/>
            <consortium name="as a basis for the search for new antimicrobial producers and enzymes with unique properties"/>
            <person name="Sokolova E.A."/>
            <person name="Voronina E.N."/>
        </authorList>
    </citation>
    <scope>NUCLEOTIDE SEQUENCE [LARGE SCALE GENOMIC DNA]</scope>
    <source>
        <strain evidence="7 8">AF-22b-331.1</strain>
    </source>
</reference>
<dbReference type="PROSITE" id="PS50109">
    <property type="entry name" value="HIS_KIN"/>
    <property type="match status" value="1"/>
</dbReference>
<feature type="domain" description="Response regulatory" evidence="6">
    <location>
        <begin position="529"/>
        <end position="644"/>
    </location>
</feature>
<dbReference type="InterPro" id="IPR036097">
    <property type="entry name" value="HisK_dim/P_sf"/>
</dbReference>
<evidence type="ECO:0000256" key="4">
    <source>
        <dbReference type="PROSITE-ProRule" id="PRU00169"/>
    </source>
</evidence>
<dbReference type="SMART" id="SM00388">
    <property type="entry name" value="HisKA"/>
    <property type="match status" value="1"/>
</dbReference>
<evidence type="ECO:0000313" key="7">
    <source>
        <dbReference type="EMBL" id="MFG6109707.1"/>
    </source>
</evidence>
<dbReference type="InterPro" id="IPR013656">
    <property type="entry name" value="PAS_4"/>
</dbReference>
<feature type="domain" description="Histidine kinase" evidence="5">
    <location>
        <begin position="289"/>
        <end position="509"/>
    </location>
</feature>
<gene>
    <name evidence="7" type="ORF">ACEU0G_003725</name>
</gene>
<dbReference type="InterPro" id="IPR003661">
    <property type="entry name" value="HisK_dim/P_dom"/>
</dbReference>
<dbReference type="Gene3D" id="3.30.450.20">
    <property type="entry name" value="PAS domain"/>
    <property type="match status" value="1"/>
</dbReference>
<dbReference type="SUPFAM" id="SSF52172">
    <property type="entry name" value="CheY-like"/>
    <property type="match status" value="2"/>
</dbReference>
<name>A0ABW7CZK6_9GAMM</name>
<dbReference type="InterPro" id="IPR001789">
    <property type="entry name" value="Sig_transdc_resp-reg_receiver"/>
</dbReference>
<dbReference type="InterPro" id="IPR036890">
    <property type="entry name" value="HATPase_C_sf"/>
</dbReference>
<dbReference type="SUPFAM" id="SSF47384">
    <property type="entry name" value="Homodimeric domain of signal transducing histidine kinase"/>
    <property type="match status" value="1"/>
</dbReference>
<dbReference type="EC" id="2.7.13.3" evidence="2"/>
<evidence type="ECO:0000256" key="2">
    <source>
        <dbReference type="ARBA" id="ARBA00012438"/>
    </source>
</evidence>
<dbReference type="PANTHER" id="PTHR43065:SF42">
    <property type="entry name" value="TWO-COMPONENT SENSOR PPRA"/>
    <property type="match status" value="1"/>
</dbReference>
<feature type="modified residue" description="4-aspartylphosphate" evidence="4">
    <location>
        <position position="579"/>
    </location>
</feature>